<keyword evidence="13 15" id="KW-0030">Aminoacyl-tRNA synthetase</keyword>
<evidence type="ECO:0000313" key="20">
    <source>
        <dbReference type="EMBL" id="ANZ22363.1"/>
    </source>
</evidence>
<keyword evidence="11 16" id="KW-0694">RNA-binding</keyword>
<evidence type="ECO:0000256" key="11">
    <source>
        <dbReference type="ARBA" id="ARBA00022884"/>
    </source>
</evidence>
<keyword evidence="10 15" id="KW-0460">Magnesium</keyword>
<dbReference type="Proteomes" id="UP000093070">
    <property type="component" value="Chromosome"/>
</dbReference>
<evidence type="ECO:0000259" key="17">
    <source>
        <dbReference type="PROSITE" id="PS50886"/>
    </source>
</evidence>
<evidence type="ECO:0000256" key="12">
    <source>
        <dbReference type="ARBA" id="ARBA00022917"/>
    </source>
</evidence>
<dbReference type="SUPFAM" id="SSF55681">
    <property type="entry name" value="Class II aaRS and biotin synthetases"/>
    <property type="match status" value="1"/>
</dbReference>
<evidence type="ECO:0000256" key="6">
    <source>
        <dbReference type="ARBA" id="ARBA00022598"/>
    </source>
</evidence>
<dbReference type="EC" id="6.1.1.20" evidence="15"/>
<dbReference type="AlphaFoldDB" id="A0A1B2H812"/>
<dbReference type="Gene3D" id="2.40.50.140">
    <property type="entry name" value="Nucleic acid-binding proteins"/>
    <property type="match status" value="1"/>
</dbReference>
<dbReference type="SMART" id="SM00896">
    <property type="entry name" value="FDX-ACB"/>
    <property type="match status" value="1"/>
</dbReference>
<dbReference type="InterPro" id="IPR020825">
    <property type="entry name" value="Phe-tRNA_synthase-like_B3/B4"/>
</dbReference>
<dbReference type="InterPro" id="IPR036690">
    <property type="entry name" value="Fdx_antiC-bd_sf"/>
</dbReference>
<dbReference type="GO" id="GO:0009328">
    <property type="term" value="C:phenylalanine-tRNA ligase complex"/>
    <property type="evidence" value="ECO:0007669"/>
    <property type="project" value="TreeGrafter"/>
</dbReference>
<dbReference type="Gene3D" id="3.30.56.10">
    <property type="match status" value="2"/>
</dbReference>
<evidence type="ECO:0000256" key="13">
    <source>
        <dbReference type="ARBA" id="ARBA00023146"/>
    </source>
</evidence>
<feature type="binding site" evidence="15">
    <location>
        <position position="454"/>
    </location>
    <ligand>
        <name>Mg(2+)</name>
        <dbReference type="ChEBI" id="CHEBI:18420"/>
        <note>shared with alpha subunit</note>
    </ligand>
</feature>
<dbReference type="InterPro" id="IPR041616">
    <property type="entry name" value="PheRS_beta_core"/>
</dbReference>
<dbReference type="GO" id="GO:0000287">
    <property type="term" value="F:magnesium ion binding"/>
    <property type="evidence" value="ECO:0007669"/>
    <property type="project" value="UniProtKB-UniRule"/>
</dbReference>
<dbReference type="GO" id="GO:0005524">
    <property type="term" value="F:ATP binding"/>
    <property type="evidence" value="ECO:0007669"/>
    <property type="project" value="UniProtKB-UniRule"/>
</dbReference>
<dbReference type="GO" id="GO:0006432">
    <property type="term" value="P:phenylalanyl-tRNA aminoacylation"/>
    <property type="evidence" value="ECO:0007669"/>
    <property type="project" value="UniProtKB-UniRule"/>
</dbReference>
<dbReference type="SMART" id="SM00874">
    <property type="entry name" value="B5"/>
    <property type="match status" value="1"/>
</dbReference>
<comment type="cofactor">
    <cofactor evidence="15">
        <name>Mg(2+)</name>
        <dbReference type="ChEBI" id="CHEBI:18420"/>
    </cofactor>
    <text evidence="15">Binds 2 magnesium ions per tetramer.</text>
</comment>
<feature type="domain" description="TRNA-binding" evidence="17">
    <location>
        <begin position="39"/>
        <end position="147"/>
    </location>
</feature>
<dbReference type="Gene3D" id="3.30.930.10">
    <property type="entry name" value="Bira Bifunctional Protein, Domain 2"/>
    <property type="match status" value="1"/>
</dbReference>
<evidence type="ECO:0000256" key="9">
    <source>
        <dbReference type="ARBA" id="ARBA00022840"/>
    </source>
</evidence>
<dbReference type="SUPFAM" id="SSF46955">
    <property type="entry name" value="Putative DNA-binding domain"/>
    <property type="match status" value="1"/>
</dbReference>
<dbReference type="HAMAP" id="MF_00283">
    <property type="entry name" value="Phe_tRNA_synth_beta1"/>
    <property type="match status" value="1"/>
</dbReference>
<dbReference type="PROSITE" id="PS51483">
    <property type="entry name" value="B5"/>
    <property type="match status" value="1"/>
</dbReference>
<feature type="domain" description="FDX-ACB" evidence="18">
    <location>
        <begin position="703"/>
        <end position="796"/>
    </location>
</feature>
<evidence type="ECO:0000256" key="4">
    <source>
        <dbReference type="ARBA" id="ARBA00022490"/>
    </source>
</evidence>
<organism evidence="20 21">
    <name type="scientific">Buchnera aphidicola subsp. Diuraphis noxia</name>
    <dbReference type="NCBI Taxonomy" id="118101"/>
    <lineage>
        <taxon>Bacteria</taxon>
        <taxon>Pseudomonadati</taxon>
        <taxon>Pseudomonadota</taxon>
        <taxon>Gammaproteobacteria</taxon>
        <taxon>Enterobacterales</taxon>
        <taxon>Erwiniaceae</taxon>
        <taxon>Buchnera</taxon>
    </lineage>
</organism>
<keyword evidence="12 15" id="KW-0648">Protein biosynthesis</keyword>
<evidence type="ECO:0000256" key="10">
    <source>
        <dbReference type="ARBA" id="ARBA00022842"/>
    </source>
</evidence>
<evidence type="ECO:0000256" key="2">
    <source>
        <dbReference type="ARBA" id="ARBA00008653"/>
    </source>
</evidence>
<dbReference type="EMBL" id="CP013259">
    <property type="protein sequence ID" value="ANZ22363.1"/>
    <property type="molecule type" value="Genomic_DNA"/>
</dbReference>
<evidence type="ECO:0000259" key="19">
    <source>
        <dbReference type="PROSITE" id="PS51483"/>
    </source>
</evidence>
<dbReference type="FunFam" id="3.30.930.10:FF:000022">
    <property type="entry name" value="Phenylalanine--tRNA ligase beta subunit"/>
    <property type="match status" value="1"/>
</dbReference>
<feature type="binding site" evidence="15">
    <location>
        <position position="464"/>
    </location>
    <ligand>
        <name>Mg(2+)</name>
        <dbReference type="ChEBI" id="CHEBI:18420"/>
        <note>shared with alpha subunit</note>
    </ligand>
</feature>
<dbReference type="Pfam" id="PF03483">
    <property type="entry name" value="B3_4"/>
    <property type="match status" value="1"/>
</dbReference>
<evidence type="ECO:0000256" key="14">
    <source>
        <dbReference type="ARBA" id="ARBA00049255"/>
    </source>
</evidence>
<accession>A0A1B2H812</accession>
<dbReference type="SUPFAM" id="SSF54991">
    <property type="entry name" value="Anticodon-binding domain of PheRS"/>
    <property type="match status" value="1"/>
</dbReference>
<dbReference type="STRING" id="118101.ATN01_00640"/>
<dbReference type="Gene3D" id="3.30.70.380">
    <property type="entry name" value="Ferrodoxin-fold anticodon-binding domain"/>
    <property type="match status" value="1"/>
</dbReference>
<evidence type="ECO:0000259" key="18">
    <source>
        <dbReference type="PROSITE" id="PS51447"/>
    </source>
</evidence>
<dbReference type="Pfam" id="PF03147">
    <property type="entry name" value="FDX-ACB"/>
    <property type="match status" value="1"/>
</dbReference>
<keyword evidence="8 15" id="KW-0547">Nucleotide-binding</keyword>
<dbReference type="InterPro" id="IPR009061">
    <property type="entry name" value="DNA-bd_dom_put_sf"/>
</dbReference>
<gene>
    <name evidence="15" type="primary">pheT</name>
    <name evidence="20" type="ORF">ATN01_00640</name>
</gene>
<dbReference type="FunFam" id="2.40.50.140:FF:000045">
    <property type="entry name" value="Phenylalanine--tRNA ligase beta subunit"/>
    <property type="match status" value="1"/>
</dbReference>
<proteinExistence type="inferred from homology"/>
<evidence type="ECO:0000256" key="8">
    <source>
        <dbReference type="ARBA" id="ARBA00022741"/>
    </source>
</evidence>
<dbReference type="InterPro" id="IPR012340">
    <property type="entry name" value="NA-bd_OB-fold"/>
</dbReference>
<dbReference type="SUPFAM" id="SSF50249">
    <property type="entry name" value="Nucleic acid-binding proteins"/>
    <property type="match status" value="1"/>
</dbReference>
<reference evidence="20 21" key="1">
    <citation type="submission" date="2015-11" db="EMBL/GenBank/DDBJ databases">
        <title>The complete genome of Buchnera aphidicola from Diuraphis noxia biotype SAM.</title>
        <authorList>
            <person name="Burger N.F.V."/>
            <person name="Oberholster A.-M."/>
        </authorList>
    </citation>
    <scope>NUCLEOTIDE SEQUENCE [LARGE SCALE GENOMIC DNA]</scope>
    <source>
        <strain evidence="20">SAM</strain>
    </source>
</reference>
<sequence>MKFSETWLREWINIKIDSNILYNQISSSGIEIEYVKKFEPIFNGIIVGKVIECRTHEKLNNLKIIKVDVGTTNILNIVCGASNCRYGIKVAVALVGSSLPKNIKIEKKILHGEISEGMLCSFFELGMFYTDKIIELPQDISIGSNVNDHLLLKDNIIKISTTSNRPDGLSILGLSRNIAALNNVKMSPLQYKSISLQTQKKIDIYVKSKRESINYFGRVIEDININVETPFWIKKKLFFSDILLVDVITDIIHYILIEIAQPLNVLDFNKIDDFIVIRHANNKENIFLKDNTKLHLNEKCLVISDKNKILSIPGNINSYIADINKNTKNIFLSSLYVNKKSISYIIRNIKSNQILEYYNYGIDVSLQKYAIEYATDLILKICGGKPGPIVEINHLTMNSFSFNKHIRLYYENLNKKVGCLIDSKVVTNILYNLDYQIICEKKYCDVIPPKWRFDILIEEDVIGDLLRIYRYDNIPLKPLKESLNFRKQTDLTDFLLDRFSIILINKGYNEIITYGFIDPKIHELMFLNKKKLLLSNPISQDMSCMRISLWPGLLKTLSYNKNRQQKNIRFFETGLCFSIKEEKELGVQQEMFLAAIISGDYTKENWCCKKRSVDFYDLKGDLECILESIIELDDVQFKHEIIPGLHPEQSASIYFNNSCIGSIGAVDPRLEKKLNVNSSTFLFEISLNNFSKIKSSLKIEKISKFPTSRRDLAILISKDIAVSEIINACKKFFINKKVEINLFDIYSGPELFNQTQSLGISFVFQNMKKNLKENEINLMIHDCIGLLKRKFQVILRK</sequence>
<evidence type="ECO:0000256" key="1">
    <source>
        <dbReference type="ARBA" id="ARBA00004496"/>
    </source>
</evidence>
<dbReference type="CDD" id="cd02796">
    <property type="entry name" value="tRNA_bind_bactPheRS"/>
    <property type="match status" value="1"/>
</dbReference>
<dbReference type="InterPro" id="IPR004532">
    <property type="entry name" value="Phe-tRNA-ligase_IIc_bsu_bact"/>
</dbReference>
<comment type="catalytic activity">
    <reaction evidence="14 15">
        <text>tRNA(Phe) + L-phenylalanine + ATP = L-phenylalanyl-tRNA(Phe) + AMP + diphosphate + H(+)</text>
        <dbReference type="Rhea" id="RHEA:19413"/>
        <dbReference type="Rhea" id="RHEA-COMP:9668"/>
        <dbReference type="Rhea" id="RHEA-COMP:9699"/>
        <dbReference type="ChEBI" id="CHEBI:15378"/>
        <dbReference type="ChEBI" id="CHEBI:30616"/>
        <dbReference type="ChEBI" id="CHEBI:33019"/>
        <dbReference type="ChEBI" id="CHEBI:58095"/>
        <dbReference type="ChEBI" id="CHEBI:78442"/>
        <dbReference type="ChEBI" id="CHEBI:78531"/>
        <dbReference type="ChEBI" id="CHEBI:456215"/>
        <dbReference type="EC" id="6.1.1.20"/>
    </reaction>
</comment>
<dbReference type="SUPFAM" id="SSF56037">
    <property type="entry name" value="PheT/TilS domain"/>
    <property type="match status" value="1"/>
</dbReference>
<dbReference type="Pfam" id="PF03484">
    <property type="entry name" value="B5"/>
    <property type="match status" value="1"/>
</dbReference>
<dbReference type="PANTHER" id="PTHR10947:SF0">
    <property type="entry name" value="PHENYLALANINE--TRNA LIGASE BETA SUBUNIT"/>
    <property type="match status" value="1"/>
</dbReference>
<dbReference type="PROSITE" id="PS51447">
    <property type="entry name" value="FDX_ACB"/>
    <property type="match status" value="1"/>
</dbReference>
<keyword evidence="7 15" id="KW-0479">Metal-binding</keyword>
<comment type="subunit">
    <text evidence="3 15">Tetramer of two alpha and two beta subunits.</text>
</comment>
<evidence type="ECO:0000313" key="21">
    <source>
        <dbReference type="Proteomes" id="UP000093070"/>
    </source>
</evidence>
<feature type="domain" description="B5" evidence="19">
    <location>
        <begin position="401"/>
        <end position="476"/>
    </location>
</feature>
<dbReference type="InterPro" id="IPR005147">
    <property type="entry name" value="tRNA_synthase_B5-dom"/>
</dbReference>
<feature type="binding site" evidence="15">
    <location>
        <position position="460"/>
    </location>
    <ligand>
        <name>Mg(2+)</name>
        <dbReference type="ChEBI" id="CHEBI:18420"/>
        <note>shared with alpha subunit</note>
    </ligand>
</feature>
<dbReference type="InterPro" id="IPR005146">
    <property type="entry name" value="B3/B4_tRNA-bd"/>
</dbReference>
<keyword evidence="6 15" id="KW-0436">Ligase</keyword>
<name>A0A1B2H812_BUCDN</name>
<dbReference type="PATRIC" id="fig|118101.4.peg.122"/>
<dbReference type="GO" id="GO:0004826">
    <property type="term" value="F:phenylalanine-tRNA ligase activity"/>
    <property type="evidence" value="ECO:0007669"/>
    <property type="project" value="UniProtKB-UniRule"/>
</dbReference>
<keyword evidence="9 15" id="KW-0067">ATP-binding</keyword>
<dbReference type="InterPro" id="IPR033714">
    <property type="entry name" value="tRNA_bind_bactPheRS"/>
</dbReference>
<dbReference type="PROSITE" id="PS50886">
    <property type="entry name" value="TRBD"/>
    <property type="match status" value="1"/>
</dbReference>
<dbReference type="PANTHER" id="PTHR10947">
    <property type="entry name" value="PHENYLALANYL-TRNA SYNTHETASE BETA CHAIN AND LEUCINE-RICH REPEAT-CONTAINING PROTEIN 47"/>
    <property type="match status" value="1"/>
</dbReference>
<comment type="caution">
    <text evidence="15">Lacks conserved residue(s) required for the propagation of feature annotation.</text>
</comment>
<dbReference type="NCBIfam" id="TIGR00472">
    <property type="entry name" value="pheT_bact"/>
    <property type="match status" value="1"/>
</dbReference>
<dbReference type="Pfam" id="PF01588">
    <property type="entry name" value="tRNA_bind"/>
    <property type="match status" value="1"/>
</dbReference>
<dbReference type="SMART" id="SM00873">
    <property type="entry name" value="B3_4"/>
    <property type="match status" value="1"/>
</dbReference>
<dbReference type="InterPro" id="IPR045864">
    <property type="entry name" value="aa-tRNA-synth_II/BPL/LPL"/>
</dbReference>
<evidence type="ECO:0000256" key="16">
    <source>
        <dbReference type="PROSITE-ProRule" id="PRU00209"/>
    </source>
</evidence>
<evidence type="ECO:0000256" key="15">
    <source>
        <dbReference type="HAMAP-Rule" id="MF_00283"/>
    </source>
</evidence>
<protein>
    <recommendedName>
        <fullName evidence="15">Phenylalanine--tRNA ligase beta subunit</fullName>
        <ecNumber evidence="15">6.1.1.20</ecNumber>
    </recommendedName>
    <alternativeName>
        <fullName evidence="15">Phenylalanyl-tRNA synthetase beta subunit</fullName>
        <shortName evidence="15">PheRS</shortName>
    </alternativeName>
</protein>
<comment type="subcellular location">
    <subcellularLocation>
        <location evidence="1 15">Cytoplasm</location>
    </subcellularLocation>
</comment>
<dbReference type="GO" id="GO:0000049">
    <property type="term" value="F:tRNA binding"/>
    <property type="evidence" value="ECO:0007669"/>
    <property type="project" value="UniProtKB-UniRule"/>
</dbReference>
<dbReference type="InterPro" id="IPR045060">
    <property type="entry name" value="Phe-tRNA-ligase_IIc_bsu"/>
</dbReference>
<keyword evidence="5 16" id="KW-0820">tRNA-binding</keyword>
<comment type="similarity">
    <text evidence="2 15">Belongs to the phenylalanyl-tRNA synthetase beta subunit family. Type 1 subfamily.</text>
</comment>
<dbReference type="OrthoDB" id="9805455at2"/>
<evidence type="ECO:0000256" key="3">
    <source>
        <dbReference type="ARBA" id="ARBA00011209"/>
    </source>
</evidence>
<dbReference type="CDD" id="cd00769">
    <property type="entry name" value="PheRS_beta_core"/>
    <property type="match status" value="1"/>
</dbReference>
<evidence type="ECO:0000256" key="5">
    <source>
        <dbReference type="ARBA" id="ARBA00022555"/>
    </source>
</evidence>
<dbReference type="RefSeq" id="WP_075433185.1">
    <property type="nucleotide sequence ID" value="NZ_CP013259.1"/>
</dbReference>
<dbReference type="Gene3D" id="3.50.40.10">
    <property type="entry name" value="Phenylalanyl-trna Synthetase, Chain B, domain 3"/>
    <property type="match status" value="1"/>
</dbReference>
<keyword evidence="4 15" id="KW-0963">Cytoplasm</keyword>
<evidence type="ECO:0000256" key="7">
    <source>
        <dbReference type="ARBA" id="ARBA00022723"/>
    </source>
</evidence>
<dbReference type="InterPro" id="IPR002547">
    <property type="entry name" value="tRNA-bd_dom"/>
</dbReference>
<dbReference type="InterPro" id="IPR005121">
    <property type="entry name" value="Fdx_antiC-bd"/>
</dbReference>
<dbReference type="Pfam" id="PF17759">
    <property type="entry name" value="tRNA_synthFbeta"/>
    <property type="match status" value="1"/>
</dbReference>